<dbReference type="EMBL" id="CP002339">
    <property type="protein sequence ID" value="AEF03777.1"/>
    <property type="molecule type" value="Genomic_DNA"/>
</dbReference>
<dbReference type="Pfam" id="PF00550">
    <property type="entry name" value="PP-binding"/>
    <property type="match status" value="1"/>
</dbReference>
<keyword evidence="6" id="KW-1133">Transmembrane helix</keyword>
<dbReference type="eggNOG" id="COG0318">
    <property type="taxonomic scope" value="Bacteria"/>
</dbReference>
<dbReference type="GO" id="GO:0006631">
    <property type="term" value="P:fatty acid metabolic process"/>
    <property type="evidence" value="ECO:0007669"/>
    <property type="project" value="TreeGrafter"/>
</dbReference>
<dbReference type="InterPro" id="IPR006162">
    <property type="entry name" value="Ppantetheine_attach_site"/>
</dbReference>
<feature type="transmembrane region" description="Helical" evidence="6">
    <location>
        <begin position="513"/>
        <end position="532"/>
    </location>
</feature>
<dbReference type="PANTHER" id="PTHR43201:SF5">
    <property type="entry name" value="MEDIUM-CHAIN ACYL-COA LIGASE ACSF2, MITOCHONDRIAL"/>
    <property type="match status" value="1"/>
</dbReference>
<feature type="transmembrane region" description="Helical" evidence="6">
    <location>
        <begin position="763"/>
        <end position="783"/>
    </location>
</feature>
<dbReference type="CDD" id="cd04433">
    <property type="entry name" value="AFD_class_I"/>
    <property type="match status" value="1"/>
</dbReference>
<evidence type="ECO:0000256" key="4">
    <source>
        <dbReference type="ARBA" id="ARBA00022598"/>
    </source>
</evidence>
<dbReference type="InterPro" id="IPR042099">
    <property type="entry name" value="ANL_N_sf"/>
</dbReference>
<evidence type="ECO:0000256" key="6">
    <source>
        <dbReference type="SAM" id="Phobius"/>
    </source>
</evidence>
<organism evidence="8 9">
    <name type="scientific">Alteromonas naphthalenivorans</name>
    <dbReference type="NCBI Taxonomy" id="715451"/>
    <lineage>
        <taxon>Bacteria</taxon>
        <taxon>Pseudomonadati</taxon>
        <taxon>Pseudomonadota</taxon>
        <taxon>Gammaproteobacteria</taxon>
        <taxon>Alteromonadales</taxon>
        <taxon>Alteromonadaceae</taxon>
        <taxon>Alteromonas/Salinimonas group</taxon>
        <taxon>Alteromonas</taxon>
    </lineage>
</organism>
<dbReference type="AlphaFoldDB" id="F5ZD15"/>
<evidence type="ECO:0000313" key="9">
    <source>
        <dbReference type="Proteomes" id="UP000000683"/>
    </source>
</evidence>
<feature type="coiled-coil region" evidence="5">
    <location>
        <begin position="344"/>
        <end position="378"/>
    </location>
</feature>
<accession>F5ZD15</accession>
<evidence type="ECO:0000313" key="8">
    <source>
        <dbReference type="EMBL" id="AEF03777.1"/>
    </source>
</evidence>
<dbReference type="InterPro" id="IPR020845">
    <property type="entry name" value="AMP-binding_CS"/>
</dbReference>
<protein>
    <submittedName>
        <fullName evidence="8">RfbL protein</fullName>
    </submittedName>
</protein>
<evidence type="ECO:0000256" key="1">
    <source>
        <dbReference type="ARBA" id="ARBA00006432"/>
    </source>
</evidence>
<feature type="transmembrane region" description="Helical" evidence="6">
    <location>
        <begin position="594"/>
        <end position="613"/>
    </location>
</feature>
<evidence type="ECO:0000256" key="5">
    <source>
        <dbReference type="SAM" id="Coils"/>
    </source>
</evidence>
<dbReference type="PROSITE" id="PS00455">
    <property type="entry name" value="AMP_BINDING"/>
    <property type="match status" value="1"/>
</dbReference>
<dbReference type="InterPro" id="IPR036736">
    <property type="entry name" value="ACP-like_sf"/>
</dbReference>
<sequence>MTSSRKHVFIEPVNSLAYVDALFKSLNEGLTVEQIAKHNGKHDVIAINQSYGWYEGTAYVPQSSLSTAQILYTSGTTGEPKAVHIAHESLKNTAERLVEVMEMTSEIKEYVGIPVNYSFGFGRCRAISLVDGKFYVPEKFDPLEIVRMLEADEINAISAVPSLWRVLLSFSDLITQELAKKVYWIEIGSQYMAAEEKLKLAELFPNAKIVQHYGLTEASRTTFLKIHEKKALDSVGKTYFDDVSVKISENGRIAIKGPHVTSKICSDKDYLFGKESWFETTDLGEIDNGYVYFKGRDDDVINCGGIKLSPDTLDLALSQKVGVDTSDFTVFKYSDELRGELPAIAISRRALERKNELINALNDELVEKKLNIKSLIKVLMVDELPRTATNKVKRKELYFSDIEGESVLNEESVSDENFEELLVKALKVVLKVNEVGPDDSIKSLGGDSLSTLMLLVKLEKMGLPNDEIMWLVDGLTLKEVIQRKEQKKTLIEDSDDNSYVENKHAFFTTPENLSLYLIRGIFVLINIIAHWSTGLFERMPLFLHGLDRHFAVVFNSGTTGFALMFGLTYGASLVKNKLNDIKTLKSTSIKNMNILLAGIFLLATLRLISNTLAGGQFSAMTVTNSVYSVLYFYFFAVLTFPFIILFLSRYTNFATSIVTTALTFWLLSLYISNLDIEASENSLIQLVILLFTAKYDYLGMSAIALIGALAGYYLRWSAISNKQMLYKFQAGIMLCIAAIYIGISSGEIDMWTNWPTSKLYMSLVFLFVSVIVVLDAIFVFLLQSNIKSRVLIVSFRLLASVGLLAFPLFVLHELVLPSVSILSSLGFESIRLLPFIIFSLLFFVLIRRVYKVI</sequence>
<dbReference type="GO" id="GO:0031956">
    <property type="term" value="F:medium-chain fatty acid-CoA ligase activity"/>
    <property type="evidence" value="ECO:0007669"/>
    <property type="project" value="TreeGrafter"/>
</dbReference>
<proteinExistence type="inferred from homology"/>
<feature type="domain" description="Carrier" evidence="7">
    <location>
        <begin position="413"/>
        <end position="488"/>
    </location>
</feature>
<feature type="transmembrane region" description="Helical" evidence="6">
    <location>
        <begin position="625"/>
        <end position="646"/>
    </location>
</feature>
<dbReference type="eggNOG" id="COG1835">
    <property type="taxonomic scope" value="Bacteria"/>
</dbReference>
<dbReference type="Gene3D" id="3.40.50.12780">
    <property type="entry name" value="N-terminal domain of ligase-like"/>
    <property type="match status" value="1"/>
</dbReference>
<dbReference type="KEGG" id="alt:ambt_11280"/>
<dbReference type="InterPro" id="IPR045851">
    <property type="entry name" value="AMP-bd_C_sf"/>
</dbReference>
<keyword evidence="5" id="KW-0175">Coiled coil</keyword>
<dbReference type="PROSITE" id="PS00012">
    <property type="entry name" value="PHOSPHOPANTETHEINE"/>
    <property type="match status" value="1"/>
</dbReference>
<dbReference type="InterPro" id="IPR000873">
    <property type="entry name" value="AMP-dep_synth/lig_dom"/>
</dbReference>
<dbReference type="Gene3D" id="3.30.300.30">
    <property type="match status" value="1"/>
</dbReference>
<keyword evidence="3" id="KW-0597">Phosphoprotein</keyword>
<keyword evidence="2" id="KW-0596">Phosphopantetheine</keyword>
<feature type="transmembrane region" description="Helical" evidence="6">
    <location>
        <begin position="683"/>
        <end position="713"/>
    </location>
</feature>
<dbReference type="Proteomes" id="UP000000683">
    <property type="component" value="Chromosome"/>
</dbReference>
<keyword evidence="4" id="KW-0436">Ligase</keyword>
<dbReference type="Pfam" id="PF00501">
    <property type="entry name" value="AMP-binding"/>
    <property type="match status" value="1"/>
</dbReference>
<keyword evidence="6" id="KW-0472">Membrane</keyword>
<dbReference type="PROSITE" id="PS50075">
    <property type="entry name" value="CARRIER"/>
    <property type="match status" value="1"/>
</dbReference>
<dbReference type="InterPro" id="IPR009081">
    <property type="entry name" value="PP-bd_ACP"/>
</dbReference>
<dbReference type="PANTHER" id="PTHR43201">
    <property type="entry name" value="ACYL-COA SYNTHETASE"/>
    <property type="match status" value="1"/>
</dbReference>
<feature type="transmembrane region" description="Helical" evidence="6">
    <location>
        <begin position="653"/>
        <end position="671"/>
    </location>
</feature>
<evidence type="ECO:0000256" key="3">
    <source>
        <dbReference type="ARBA" id="ARBA00022553"/>
    </source>
</evidence>
<feature type="transmembrane region" description="Helical" evidence="6">
    <location>
        <begin position="725"/>
        <end position="743"/>
    </location>
</feature>
<comment type="similarity">
    <text evidence="1">Belongs to the ATP-dependent AMP-binding enzyme family.</text>
</comment>
<evidence type="ECO:0000259" key="7">
    <source>
        <dbReference type="PROSITE" id="PS50075"/>
    </source>
</evidence>
<keyword evidence="9" id="KW-1185">Reference proteome</keyword>
<dbReference type="HOGENOM" id="CLU_334542_0_0_6"/>
<name>F5ZD15_ALTNA</name>
<reference evidence="8 9" key="1">
    <citation type="journal article" date="2011" name="J. Bacteriol.">
        <title>Complete genome sequence of the polycyclic aromatic hydrocarbon-degrading bacterium Alteromonas sp. strain SN2.</title>
        <authorList>
            <person name="Jin H.M."/>
            <person name="Jeong H."/>
            <person name="Moon E.J."/>
            <person name="Math R.K."/>
            <person name="Lee K."/>
            <person name="Kim H.J."/>
            <person name="Jeon C.O."/>
            <person name="Oh T.K."/>
            <person name="Kim J.F."/>
        </authorList>
    </citation>
    <scope>NUCLEOTIDE SEQUENCE [LARGE SCALE GENOMIC DNA]</scope>
    <source>
        <strain evidence="9">JCM 17741 / KACC 18427 / KCTC 11700BP / SN2</strain>
    </source>
</reference>
<feature type="transmembrane region" description="Helical" evidence="6">
    <location>
        <begin position="552"/>
        <end position="574"/>
    </location>
</feature>
<evidence type="ECO:0000256" key="2">
    <source>
        <dbReference type="ARBA" id="ARBA00022450"/>
    </source>
</evidence>
<feature type="transmembrane region" description="Helical" evidence="6">
    <location>
        <begin position="830"/>
        <end position="850"/>
    </location>
</feature>
<feature type="transmembrane region" description="Helical" evidence="6">
    <location>
        <begin position="790"/>
        <end position="810"/>
    </location>
</feature>
<dbReference type="SUPFAM" id="SSF56801">
    <property type="entry name" value="Acetyl-CoA synthetase-like"/>
    <property type="match status" value="1"/>
</dbReference>
<keyword evidence="6" id="KW-0812">Transmembrane</keyword>
<gene>
    <name evidence="8" type="ordered locus">ambt_11280</name>
</gene>
<dbReference type="SUPFAM" id="SSF47336">
    <property type="entry name" value="ACP-like"/>
    <property type="match status" value="1"/>
</dbReference>